<organism evidence="2 3">
    <name type="scientific">Mesobacillus boroniphilus</name>
    <dbReference type="NCBI Taxonomy" id="308892"/>
    <lineage>
        <taxon>Bacteria</taxon>
        <taxon>Bacillati</taxon>
        <taxon>Bacillota</taxon>
        <taxon>Bacilli</taxon>
        <taxon>Bacillales</taxon>
        <taxon>Bacillaceae</taxon>
        <taxon>Mesobacillus</taxon>
    </lineage>
</organism>
<dbReference type="InterPro" id="IPR033469">
    <property type="entry name" value="CYTH-like_dom_sf"/>
</dbReference>
<dbReference type="EMBL" id="QTKX01000001">
    <property type="protein sequence ID" value="MBS8263111.1"/>
    <property type="molecule type" value="Genomic_DNA"/>
</dbReference>
<dbReference type="Proteomes" id="UP000761411">
    <property type="component" value="Unassembled WGS sequence"/>
</dbReference>
<dbReference type="PIRSF" id="PIRSF012526">
    <property type="entry name" value="CYTH_UCP012526"/>
    <property type="match status" value="1"/>
</dbReference>
<dbReference type="CDD" id="cd07762">
    <property type="entry name" value="CYTH-like_Pase_1"/>
    <property type="match status" value="1"/>
</dbReference>
<sequence length="195" mass="22805">MSQNIEIEFKNMLTEEEFHFLEKYFKIEPEQFKKQINHYFDTNSFTLKDHGSALRIREKESQFEMTLKQPAELGLLETNQMITTSQTEEALSTGKLPEGEVKDAVGSLIEDTEPLQYFGSLTTVRAEVEYKEGLLVLDHSYYLNAEDYELEYEVTNESAGYKVFTKLLEDLKIPIRPTDNKIKRFYAAKYNLLQE</sequence>
<dbReference type="InterPro" id="IPR009195">
    <property type="entry name" value="Uncharacterised_YjbK"/>
</dbReference>
<evidence type="ECO:0000313" key="2">
    <source>
        <dbReference type="EMBL" id="MBS8263111.1"/>
    </source>
</evidence>
<proteinExistence type="predicted"/>
<dbReference type="SMART" id="SM01118">
    <property type="entry name" value="CYTH"/>
    <property type="match status" value="1"/>
</dbReference>
<comment type="caution">
    <text evidence="2">The sequence shown here is derived from an EMBL/GenBank/DDBJ whole genome shotgun (WGS) entry which is preliminary data.</text>
</comment>
<dbReference type="RefSeq" id="WP_213366194.1">
    <property type="nucleotide sequence ID" value="NZ_QTKX01000001.1"/>
</dbReference>
<gene>
    <name evidence="2" type="ORF">DYI25_01515</name>
</gene>
<dbReference type="PROSITE" id="PS51707">
    <property type="entry name" value="CYTH"/>
    <property type="match status" value="1"/>
</dbReference>
<reference evidence="2 3" key="1">
    <citation type="journal article" date="2021" name="Microorganisms">
        <title>Bacterial Dimethylsulfoniopropionate Biosynthesis in the East China Sea.</title>
        <authorList>
            <person name="Liu J."/>
            <person name="Zhang Y."/>
            <person name="Liu J."/>
            <person name="Zhong H."/>
            <person name="Williams B.T."/>
            <person name="Zheng Y."/>
            <person name="Curson A.R.J."/>
            <person name="Sun C."/>
            <person name="Sun H."/>
            <person name="Song D."/>
            <person name="Wagner Mackenzie B."/>
            <person name="Bermejo Martinez A."/>
            <person name="Todd J.D."/>
            <person name="Zhang X.H."/>
        </authorList>
    </citation>
    <scope>NUCLEOTIDE SEQUENCE [LARGE SCALE GENOMIC DNA]</scope>
    <source>
        <strain evidence="2 3">ESS08</strain>
    </source>
</reference>
<protein>
    <submittedName>
        <fullName evidence="2">CYTH domain-containing protein</fullName>
    </submittedName>
</protein>
<dbReference type="SUPFAM" id="SSF55154">
    <property type="entry name" value="CYTH-like phosphatases"/>
    <property type="match status" value="1"/>
</dbReference>
<evidence type="ECO:0000313" key="3">
    <source>
        <dbReference type="Proteomes" id="UP000761411"/>
    </source>
</evidence>
<feature type="domain" description="CYTH" evidence="1">
    <location>
        <begin position="4"/>
        <end position="192"/>
    </location>
</feature>
<dbReference type="InterPro" id="IPR023577">
    <property type="entry name" value="CYTH_domain"/>
</dbReference>
<dbReference type="AlphaFoldDB" id="A0A944CH25"/>
<name>A0A944CH25_9BACI</name>
<dbReference type="Gene3D" id="2.40.320.10">
    <property type="entry name" value="Hypothetical Protein Pfu-838710-001"/>
    <property type="match status" value="1"/>
</dbReference>
<dbReference type="Pfam" id="PF01928">
    <property type="entry name" value="CYTH"/>
    <property type="match status" value="1"/>
</dbReference>
<accession>A0A944CH25</accession>
<evidence type="ECO:0000259" key="1">
    <source>
        <dbReference type="PROSITE" id="PS51707"/>
    </source>
</evidence>
<keyword evidence="3" id="KW-1185">Reference proteome</keyword>